<proteinExistence type="predicted"/>
<dbReference type="EMBL" id="PFLF01000082">
    <property type="protein sequence ID" value="PIY68829.1"/>
    <property type="molecule type" value="Genomic_DNA"/>
</dbReference>
<accession>A0A2M7QCA1</accession>
<name>A0A2M7QCA1_9BACT</name>
<reference evidence="2" key="1">
    <citation type="submission" date="2017-09" db="EMBL/GenBank/DDBJ databases">
        <title>Depth-based differentiation of microbial function through sediment-hosted aquifers and enrichment of novel symbionts in the deep terrestrial subsurface.</title>
        <authorList>
            <person name="Probst A.J."/>
            <person name="Ladd B."/>
            <person name="Jarett J.K."/>
            <person name="Geller-Mcgrath D.E."/>
            <person name="Sieber C.M.K."/>
            <person name="Emerson J.B."/>
            <person name="Anantharaman K."/>
            <person name="Thomas B.C."/>
            <person name="Malmstrom R."/>
            <person name="Stieglmeier M."/>
            <person name="Klingl A."/>
            <person name="Woyke T."/>
            <person name="Ryan C.M."/>
            <person name="Banfield J.F."/>
        </authorList>
    </citation>
    <scope>NUCLEOTIDE SEQUENCE [LARGE SCALE GENOMIC DNA]</scope>
</reference>
<evidence type="ECO:0000313" key="1">
    <source>
        <dbReference type="EMBL" id="PIY68829.1"/>
    </source>
</evidence>
<gene>
    <name evidence="1" type="ORF">COY90_03900</name>
</gene>
<dbReference type="AlphaFoldDB" id="A0A2M7QCA1"/>
<evidence type="ECO:0000313" key="2">
    <source>
        <dbReference type="Proteomes" id="UP000230108"/>
    </source>
</evidence>
<comment type="caution">
    <text evidence="1">The sequence shown here is derived from an EMBL/GenBank/DDBJ whole genome shotgun (WGS) entry which is preliminary data.</text>
</comment>
<organism evidence="1 2">
    <name type="scientific">Candidatus Roizmanbacteria bacterium CG_4_10_14_0_8_um_filter_39_9</name>
    <dbReference type="NCBI Taxonomy" id="1974829"/>
    <lineage>
        <taxon>Bacteria</taxon>
        <taxon>Candidatus Roizmaniibacteriota</taxon>
    </lineage>
</organism>
<protein>
    <submittedName>
        <fullName evidence="1">Uncharacterized protein</fullName>
    </submittedName>
</protein>
<sequence length="199" mass="22097">MAEQHIRFDGPLQPSLSLRETMLPFKDAHLTNMRLLRFGDPNTPSAFDSLWLDFDQARRLMLITTPHAIKTVGSIPADVVDNKVVSKSHQLPIIPDKTFGIVKDTGAITQQIGVTLPMQTAGFAQGPHEVPFLNMYFHFFNPDESGGKSLVITMGNDDMAGQFQGLISSANGKNIVLNFLDAHVESFNFTQAYESIYEK</sequence>
<dbReference type="Proteomes" id="UP000230108">
    <property type="component" value="Unassembled WGS sequence"/>
</dbReference>